<evidence type="ECO:0008006" key="3">
    <source>
        <dbReference type="Google" id="ProtNLM"/>
    </source>
</evidence>
<dbReference type="RefSeq" id="WP_258567871.1">
    <property type="nucleotide sequence ID" value="NZ_CP092900.1"/>
</dbReference>
<organism evidence="1 2">
    <name type="scientific">Candidatus Comchoanobacter bicostacola</name>
    <dbReference type="NCBI Taxonomy" id="2919598"/>
    <lineage>
        <taxon>Bacteria</taxon>
        <taxon>Pseudomonadati</taxon>
        <taxon>Pseudomonadota</taxon>
        <taxon>Gammaproteobacteria</taxon>
        <taxon>Candidatus Comchoanobacterales</taxon>
        <taxon>Candidatus Comchoanobacteraceae</taxon>
        <taxon>Candidatus Comchoanobacter</taxon>
    </lineage>
</organism>
<evidence type="ECO:0000313" key="1">
    <source>
        <dbReference type="EMBL" id="UTC24087.1"/>
    </source>
</evidence>
<reference evidence="1 2" key="1">
    <citation type="journal article" date="2022" name="Nat. Microbiol.">
        <title>The microbiome of a bacterivorous marine choanoflagellate contains a resource-demanding obligate bacterial associate.</title>
        <authorList>
            <person name="Needham D.M."/>
            <person name="Poirier C."/>
            <person name="Bachy C."/>
            <person name="George E.E."/>
            <person name="Wilken S."/>
            <person name="Yung C.C.M."/>
            <person name="Limardo A.J."/>
            <person name="Morando M."/>
            <person name="Sudek L."/>
            <person name="Malmstrom R.R."/>
            <person name="Keeling P.J."/>
            <person name="Santoro A.E."/>
            <person name="Worden A.Z."/>
        </authorList>
    </citation>
    <scope>NUCLEOTIDE SEQUENCE [LARGE SCALE GENOMIC DNA]</scope>
    <source>
        <strain evidence="1 2">Comchoano-1</strain>
    </source>
</reference>
<keyword evidence="2" id="KW-1185">Reference proteome</keyword>
<protein>
    <recommendedName>
        <fullName evidence="3">Nucleoprotein</fullName>
    </recommendedName>
</protein>
<gene>
    <name evidence="1" type="ORF">MMH89_02450</name>
</gene>
<proteinExistence type="predicted"/>
<dbReference type="Proteomes" id="UP001055955">
    <property type="component" value="Chromosome"/>
</dbReference>
<accession>A0ABY5DJW1</accession>
<sequence length="445" mass="50691">MSLIDTMKLRFGYNDNKTDSKLYLKGILSFLKSTDGYEAYDKIIVGKLDSIAFIKFKDDGYQPLKTTLVALFKKYKVDYQPRNIAPYGIHIKNFSEQTAKLYDLYKEFNIAHAEQELATGIINLGITTYHLKIRGHDIVIKRTPTQIELTIGGCKLITAASLTKKDINGIRLQRALELNINMSEPIFASAIYQAGINIVRVVPMSFPGQRLFKHFTEQSTLLVSDVITWISKNASMLSPRINMLNAALLTLQSEHYLIQGMASLGPSVSRRSQKAREWVLHVYQCFNRASSVFDAHIPYEIMEKILSFLDPLSKGHELRTQSYARQTYAAFRAQTDARMCRDKTCVNSADQMTTDFKGWIGGVFSTWATGREDTRNRKFAKQALDLFVNCPPEDYQPWEMAYSSDQTQSGDLFKSEKKCKEIVVEEQQALQIFILEQNSSLVIKV</sequence>
<evidence type="ECO:0000313" key="2">
    <source>
        <dbReference type="Proteomes" id="UP001055955"/>
    </source>
</evidence>
<name>A0ABY5DJW1_9GAMM</name>
<dbReference type="EMBL" id="CP092900">
    <property type="protein sequence ID" value="UTC24087.1"/>
    <property type="molecule type" value="Genomic_DNA"/>
</dbReference>